<dbReference type="Ensembl" id="ENSSLUT00000024272.1">
    <property type="protein sequence ID" value="ENSSLUP00000023501.1"/>
    <property type="gene ID" value="ENSSLUG00000010772.1"/>
</dbReference>
<dbReference type="AlphaFoldDB" id="A0A8C9YBI6"/>
<dbReference type="SUPFAM" id="SSF57535">
    <property type="entry name" value="Complement control module/SCR domain"/>
    <property type="match status" value="3"/>
</dbReference>
<keyword evidence="3 6" id="KW-0732">Signal</keyword>
<reference evidence="8" key="1">
    <citation type="submission" date="2025-08" db="UniProtKB">
        <authorList>
            <consortium name="Ensembl"/>
        </authorList>
    </citation>
    <scope>IDENTIFICATION</scope>
</reference>
<sequence length="206" mass="23966">MRLFHLLWLFILLLNSDSSLQQNEVVCSNQRPQHVYSLEYNWWQQKKMGETTRYWCKIGYISTDGATQATCTRDGWIPNPLCRELVGCGSPPPLTDGDIKYTVKSNYSHQERVEFMCQNYYTMEGGPHRTCINGEWIGQIKCLKPCTVDRELMNRYNIASRYGHFDKLYMVHNDFIEFTCTKGRHTGTLSMRPKCIDGVVNLPTCQ</sequence>
<reference evidence="8" key="2">
    <citation type="submission" date="2025-09" db="UniProtKB">
        <authorList>
            <consortium name="Ensembl"/>
        </authorList>
    </citation>
    <scope>IDENTIFICATION</scope>
</reference>
<evidence type="ECO:0000313" key="9">
    <source>
        <dbReference type="Proteomes" id="UP000694568"/>
    </source>
</evidence>
<name>A0A8C9YBI6_SANLU</name>
<dbReference type="GeneTree" id="ENSGT00940000174597"/>
<keyword evidence="4 5" id="KW-1015">Disulfide bond</keyword>
<dbReference type="SMART" id="SM00032">
    <property type="entry name" value="CCP"/>
    <property type="match status" value="2"/>
</dbReference>
<feature type="chain" id="PRO_5034583482" description="Sushi domain-containing protein" evidence="6">
    <location>
        <begin position="22"/>
        <end position="206"/>
    </location>
</feature>
<evidence type="ECO:0000256" key="5">
    <source>
        <dbReference type="PROSITE-ProRule" id="PRU00302"/>
    </source>
</evidence>
<proteinExistence type="predicted"/>
<dbReference type="Gene3D" id="2.10.70.10">
    <property type="entry name" value="Complement Module, domain 1"/>
    <property type="match status" value="3"/>
</dbReference>
<evidence type="ECO:0000313" key="8">
    <source>
        <dbReference type="Ensembl" id="ENSSLUP00000023501.1"/>
    </source>
</evidence>
<feature type="domain" description="Sushi" evidence="7">
    <location>
        <begin position="86"/>
        <end position="144"/>
    </location>
</feature>
<dbReference type="InterPro" id="IPR051503">
    <property type="entry name" value="ComplSys_Reg/VirEntry_Med"/>
</dbReference>
<dbReference type="Pfam" id="PF00084">
    <property type="entry name" value="Sushi"/>
    <property type="match status" value="1"/>
</dbReference>
<evidence type="ECO:0000256" key="6">
    <source>
        <dbReference type="SAM" id="SignalP"/>
    </source>
</evidence>
<protein>
    <recommendedName>
        <fullName evidence="7">Sushi domain-containing protein</fullName>
    </recommendedName>
</protein>
<organism evidence="8 9">
    <name type="scientific">Sander lucioperca</name>
    <name type="common">Pike-perch</name>
    <name type="synonym">Perca lucioperca</name>
    <dbReference type="NCBI Taxonomy" id="283035"/>
    <lineage>
        <taxon>Eukaryota</taxon>
        <taxon>Metazoa</taxon>
        <taxon>Chordata</taxon>
        <taxon>Craniata</taxon>
        <taxon>Vertebrata</taxon>
        <taxon>Euteleostomi</taxon>
        <taxon>Actinopterygii</taxon>
        <taxon>Neopterygii</taxon>
        <taxon>Teleostei</taxon>
        <taxon>Neoteleostei</taxon>
        <taxon>Acanthomorphata</taxon>
        <taxon>Eupercaria</taxon>
        <taxon>Perciformes</taxon>
        <taxon>Percoidei</taxon>
        <taxon>Percidae</taxon>
        <taxon>Luciopercinae</taxon>
        <taxon>Sander</taxon>
    </lineage>
</organism>
<dbReference type="GO" id="GO:0001851">
    <property type="term" value="F:complement component C3b binding"/>
    <property type="evidence" value="ECO:0007669"/>
    <property type="project" value="TreeGrafter"/>
</dbReference>
<feature type="signal peptide" evidence="6">
    <location>
        <begin position="1"/>
        <end position="21"/>
    </location>
</feature>
<dbReference type="GO" id="GO:0006956">
    <property type="term" value="P:complement activation"/>
    <property type="evidence" value="ECO:0007669"/>
    <property type="project" value="TreeGrafter"/>
</dbReference>
<comment type="caution">
    <text evidence="5">Lacks conserved residue(s) required for the propagation of feature annotation.</text>
</comment>
<evidence type="ECO:0000256" key="1">
    <source>
        <dbReference type="ARBA" id="ARBA00004328"/>
    </source>
</evidence>
<accession>A0A8C9YBI6</accession>
<comment type="subcellular location">
    <subcellularLocation>
        <location evidence="1">Virion</location>
    </subcellularLocation>
</comment>
<evidence type="ECO:0000259" key="7">
    <source>
        <dbReference type="PROSITE" id="PS50923"/>
    </source>
</evidence>
<dbReference type="InterPro" id="IPR035976">
    <property type="entry name" value="Sushi/SCR/CCP_sf"/>
</dbReference>
<dbReference type="Proteomes" id="UP000694568">
    <property type="component" value="Unplaced"/>
</dbReference>
<dbReference type="PANTHER" id="PTHR45785:SF2">
    <property type="entry name" value="COMPLEMENT FACTOR H-RELATED"/>
    <property type="match status" value="1"/>
</dbReference>
<keyword evidence="9" id="KW-1185">Reference proteome</keyword>
<dbReference type="InterPro" id="IPR000436">
    <property type="entry name" value="Sushi_SCR_CCP_dom"/>
</dbReference>
<evidence type="ECO:0000256" key="4">
    <source>
        <dbReference type="ARBA" id="ARBA00023157"/>
    </source>
</evidence>
<keyword evidence="2 5" id="KW-0768">Sushi</keyword>
<feature type="domain" description="Sushi" evidence="7">
    <location>
        <begin position="25"/>
        <end position="84"/>
    </location>
</feature>
<dbReference type="CDD" id="cd00033">
    <property type="entry name" value="CCP"/>
    <property type="match status" value="1"/>
</dbReference>
<dbReference type="PROSITE" id="PS50923">
    <property type="entry name" value="SUSHI"/>
    <property type="match status" value="2"/>
</dbReference>
<evidence type="ECO:0000256" key="3">
    <source>
        <dbReference type="ARBA" id="ARBA00022729"/>
    </source>
</evidence>
<dbReference type="PANTHER" id="PTHR45785">
    <property type="entry name" value="COMPLEMENT FACTOR H-RELATED"/>
    <property type="match status" value="1"/>
</dbReference>
<feature type="disulfide bond" evidence="5">
    <location>
        <begin position="88"/>
        <end position="131"/>
    </location>
</feature>
<evidence type="ECO:0000256" key="2">
    <source>
        <dbReference type="ARBA" id="ARBA00022659"/>
    </source>
</evidence>
<dbReference type="GO" id="GO:0005615">
    <property type="term" value="C:extracellular space"/>
    <property type="evidence" value="ECO:0007669"/>
    <property type="project" value="TreeGrafter"/>
</dbReference>